<dbReference type="InterPro" id="IPR050248">
    <property type="entry name" value="Polysacc_deacetylase_ArnD"/>
</dbReference>
<evidence type="ECO:0000256" key="3">
    <source>
        <dbReference type="ARBA" id="ARBA00020071"/>
    </source>
</evidence>
<sequence>MRYLAVALVCLAGGMLPAEATEVCPGNPDAIGTSRTITVDPAELPRIGRIQYRTTLPLEDHEVVITFDDGPLPTYTNRILDVLAQNCVKATYFLVGRMAQTYPDTVRRIFNEGHVIGTHSLSHPFSFRNMSEEQVADEVNGGIARVTAALGNPNAVAPFFRIPGLSRSNTAESYLAERSVAVWSADEVADDWRRGVTAKDIVRLALQRIEARDHRGVLLLHDIHPATAMAVPMLLKELKERGYKIVQAVPPGERPKALPPKPDTAVAQAGQGWPRVVEGSAAAAKEDAPKAPLHRKHAARKDRDQALADKLAKKKSKPQTAEKAEVTGTGTERGFFSFLQ</sequence>
<dbReference type="RefSeq" id="WP_115689908.1">
    <property type="nucleotide sequence ID" value="NZ_CP031417.1"/>
</dbReference>
<feature type="signal peptide" evidence="8">
    <location>
        <begin position="1"/>
        <end position="20"/>
    </location>
</feature>
<comment type="function">
    <text evidence="1">Is involved in generating a small heat-stable compound (Nod), an acylated oligomer of N-acetylglucosamine, that stimulates mitosis in various plant protoplasts.</text>
</comment>
<dbReference type="GO" id="GO:0005975">
    <property type="term" value="P:carbohydrate metabolic process"/>
    <property type="evidence" value="ECO:0007669"/>
    <property type="project" value="InterPro"/>
</dbReference>
<protein>
    <recommendedName>
        <fullName evidence="3">Chitooligosaccharide deacetylase</fullName>
    </recommendedName>
    <alternativeName>
        <fullName evidence="6">Nodulation protein B</fullName>
    </alternativeName>
</protein>
<dbReference type="Gene3D" id="3.20.20.370">
    <property type="entry name" value="Glycoside hydrolase/deacetylase"/>
    <property type="match status" value="1"/>
</dbReference>
<dbReference type="EMBL" id="CP031417">
    <property type="protein sequence ID" value="AXK80348.1"/>
    <property type="molecule type" value="Genomic_DNA"/>
</dbReference>
<organism evidence="10 11">
    <name type="scientific">Pseudolabrys taiwanensis</name>
    <dbReference type="NCBI Taxonomy" id="331696"/>
    <lineage>
        <taxon>Bacteria</taxon>
        <taxon>Pseudomonadati</taxon>
        <taxon>Pseudomonadota</taxon>
        <taxon>Alphaproteobacteria</taxon>
        <taxon>Hyphomicrobiales</taxon>
        <taxon>Xanthobacteraceae</taxon>
        <taxon>Pseudolabrys</taxon>
    </lineage>
</organism>
<evidence type="ECO:0000256" key="4">
    <source>
        <dbReference type="ARBA" id="ARBA00022723"/>
    </source>
</evidence>
<name>A0A345ZTV1_9HYPH</name>
<keyword evidence="4" id="KW-0479">Metal-binding</keyword>
<keyword evidence="11" id="KW-1185">Reference proteome</keyword>
<evidence type="ECO:0000256" key="8">
    <source>
        <dbReference type="SAM" id="SignalP"/>
    </source>
</evidence>
<feature type="compositionally biased region" description="Basic and acidic residues" evidence="7">
    <location>
        <begin position="301"/>
        <end position="311"/>
    </location>
</feature>
<dbReference type="PROSITE" id="PS51677">
    <property type="entry name" value="NODB"/>
    <property type="match status" value="1"/>
</dbReference>
<dbReference type="PANTHER" id="PTHR10587:SF133">
    <property type="entry name" value="CHITIN DEACETYLASE 1-RELATED"/>
    <property type="match status" value="1"/>
</dbReference>
<reference evidence="10 11" key="1">
    <citation type="submission" date="2018-07" db="EMBL/GenBank/DDBJ databases">
        <authorList>
            <person name="Quirk P.G."/>
            <person name="Krulwich T.A."/>
        </authorList>
    </citation>
    <scope>NUCLEOTIDE SEQUENCE [LARGE SCALE GENOMIC DNA]</scope>
    <source>
        <strain evidence="10 11">CC-BB4</strain>
    </source>
</reference>
<evidence type="ECO:0000256" key="6">
    <source>
        <dbReference type="ARBA" id="ARBA00032976"/>
    </source>
</evidence>
<feature type="domain" description="NodB homology" evidence="9">
    <location>
        <begin position="61"/>
        <end position="246"/>
    </location>
</feature>
<evidence type="ECO:0000256" key="2">
    <source>
        <dbReference type="ARBA" id="ARBA00010973"/>
    </source>
</evidence>
<dbReference type="GO" id="GO:0046872">
    <property type="term" value="F:metal ion binding"/>
    <property type="evidence" value="ECO:0007669"/>
    <property type="project" value="UniProtKB-KW"/>
</dbReference>
<keyword evidence="8" id="KW-0732">Signal</keyword>
<accession>A0A345ZTV1</accession>
<keyword evidence="5" id="KW-0378">Hydrolase</keyword>
<evidence type="ECO:0000313" key="10">
    <source>
        <dbReference type="EMBL" id="AXK80348.1"/>
    </source>
</evidence>
<dbReference type="GO" id="GO:0016020">
    <property type="term" value="C:membrane"/>
    <property type="evidence" value="ECO:0007669"/>
    <property type="project" value="TreeGrafter"/>
</dbReference>
<dbReference type="SUPFAM" id="SSF88713">
    <property type="entry name" value="Glycoside hydrolase/deacetylase"/>
    <property type="match status" value="1"/>
</dbReference>
<evidence type="ECO:0000313" key="11">
    <source>
        <dbReference type="Proteomes" id="UP000254889"/>
    </source>
</evidence>
<evidence type="ECO:0000256" key="7">
    <source>
        <dbReference type="SAM" id="MobiDB-lite"/>
    </source>
</evidence>
<dbReference type="PANTHER" id="PTHR10587">
    <property type="entry name" value="GLYCOSYL TRANSFERASE-RELATED"/>
    <property type="match status" value="1"/>
</dbReference>
<dbReference type="OrthoDB" id="276604at2"/>
<dbReference type="KEGG" id="ptaw:DW352_07345"/>
<evidence type="ECO:0000256" key="1">
    <source>
        <dbReference type="ARBA" id="ARBA00003236"/>
    </source>
</evidence>
<feature type="region of interest" description="Disordered" evidence="7">
    <location>
        <begin position="250"/>
        <end position="340"/>
    </location>
</feature>
<dbReference type="InterPro" id="IPR002509">
    <property type="entry name" value="NODB_dom"/>
</dbReference>
<dbReference type="Proteomes" id="UP000254889">
    <property type="component" value="Chromosome"/>
</dbReference>
<dbReference type="CDD" id="cd10917">
    <property type="entry name" value="CE4_NodB_like_6s_7s"/>
    <property type="match status" value="1"/>
</dbReference>
<dbReference type="AlphaFoldDB" id="A0A345ZTV1"/>
<evidence type="ECO:0000259" key="9">
    <source>
        <dbReference type="PROSITE" id="PS51677"/>
    </source>
</evidence>
<feature type="chain" id="PRO_5016880246" description="Chitooligosaccharide deacetylase" evidence="8">
    <location>
        <begin position="21"/>
        <end position="340"/>
    </location>
</feature>
<dbReference type="Pfam" id="PF01522">
    <property type="entry name" value="Polysacc_deac_1"/>
    <property type="match status" value="1"/>
</dbReference>
<gene>
    <name evidence="10" type="ORF">DW352_07345</name>
</gene>
<evidence type="ECO:0000256" key="5">
    <source>
        <dbReference type="ARBA" id="ARBA00022801"/>
    </source>
</evidence>
<dbReference type="GO" id="GO:0016810">
    <property type="term" value="F:hydrolase activity, acting on carbon-nitrogen (but not peptide) bonds"/>
    <property type="evidence" value="ECO:0007669"/>
    <property type="project" value="InterPro"/>
</dbReference>
<proteinExistence type="inferred from homology"/>
<comment type="similarity">
    <text evidence="2">Belongs to the polysaccharide deacetylase family.</text>
</comment>
<dbReference type="InterPro" id="IPR011330">
    <property type="entry name" value="Glyco_hydro/deAcase_b/a-brl"/>
</dbReference>